<evidence type="ECO:0000313" key="2">
    <source>
        <dbReference type="Proteomes" id="UP000515124"/>
    </source>
</evidence>
<dbReference type="CDD" id="cd22157">
    <property type="entry name" value="F-box_AtFBW1-like"/>
    <property type="match status" value="1"/>
</dbReference>
<dbReference type="InterPro" id="IPR017451">
    <property type="entry name" value="F-box-assoc_interact_dom"/>
</dbReference>
<dbReference type="KEGG" id="pavi:110753153"/>
<dbReference type="AlphaFoldDB" id="A0A6P5S7A1"/>
<dbReference type="GeneID" id="110753153"/>
<dbReference type="InterPro" id="IPR013187">
    <property type="entry name" value="F-box-assoc_dom_typ3"/>
</dbReference>
<keyword evidence="2" id="KW-1185">Reference proteome</keyword>
<dbReference type="InterPro" id="IPR050796">
    <property type="entry name" value="SCF_F-box_component"/>
</dbReference>
<dbReference type="RefSeq" id="XP_021809668.1">
    <property type="nucleotide sequence ID" value="XM_021953976.1"/>
</dbReference>
<dbReference type="InterPro" id="IPR001810">
    <property type="entry name" value="F-box_dom"/>
</dbReference>
<feature type="domain" description="F-box" evidence="1">
    <location>
        <begin position="1"/>
        <end position="45"/>
    </location>
</feature>
<reference evidence="3" key="1">
    <citation type="submission" date="2025-08" db="UniProtKB">
        <authorList>
            <consortium name="RefSeq"/>
        </authorList>
    </citation>
    <scope>IDENTIFICATION</scope>
</reference>
<dbReference type="Proteomes" id="UP000515124">
    <property type="component" value="Unplaced"/>
</dbReference>
<dbReference type="Pfam" id="PF08268">
    <property type="entry name" value="FBA_3"/>
    <property type="match status" value="1"/>
</dbReference>
<dbReference type="PROSITE" id="PS50181">
    <property type="entry name" value="FBOX"/>
    <property type="match status" value="1"/>
</dbReference>
<dbReference type="PANTHER" id="PTHR31672">
    <property type="entry name" value="BNACNNG10540D PROTEIN"/>
    <property type="match status" value="1"/>
</dbReference>
<dbReference type="Gene3D" id="1.20.1280.50">
    <property type="match status" value="1"/>
</dbReference>
<dbReference type="NCBIfam" id="TIGR01640">
    <property type="entry name" value="F_box_assoc_1"/>
    <property type="match status" value="1"/>
</dbReference>
<gene>
    <name evidence="3" type="primary">LOC110753153</name>
</gene>
<protein>
    <submittedName>
        <fullName evidence="3">F-box/kelch-repeat protein At3g23880-like</fullName>
    </submittedName>
</protein>
<dbReference type="Pfam" id="PF00646">
    <property type="entry name" value="F-box"/>
    <property type="match status" value="1"/>
</dbReference>
<organism evidence="2 3">
    <name type="scientific">Prunus avium</name>
    <name type="common">Cherry</name>
    <name type="synonym">Cerasus avium</name>
    <dbReference type="NCBI Taxonomy" id="42229"/>
    <lineage>
        <taxon>Eukaryota</taxon>
        <taxon>Viridiplantae</taxon>
        <taxon>Streptophyta</taxon>
        <taxon>Embryophyta</taxon>
        <taxon>Tracheophyta</taxon>
        <taxon>Spermatophyta</taxon>
        <taxon>Magnoliopsida</taxon>
        <taxon>eudicotyledons</taxon>
        <taxon>Gunneridae</taxon>
        <taxon>Pentapetalae</taxon>
        <taxon>rosids</taxon>
        <taxon>fabids</taxon>
        <taxon>Rosales</taxon>
        <taxon>Rosaceae</taxon>
        <taxon>Amygdaloideae</taxon>
        <taxon>Amygdaleae</taxon>
        <taxon>Prunus</taxon>
    </lineage>
</organism>
<dbReference type="SMART" id="SM00256">
    <property type="entry name" value="FBOX"/>
    <property type="match status" value="1"/>
</dbReference>
<evidence type="ECO:0000259" key="1">
    <source>
        <dbReference type="PROSITE" id="PS50181"/>
    </source>
</evidence>
<accession>A0A6P5S7A1</accession>
<evidence type="ECO:0000313" key="3">
    <source>
        <dbReference type="RefSeq" id="XP_021809668.1"/>
    </source>
</evidence>
<sequence length="391" mass="45022">MADYFPEEVIHEILLRLPIKSLIKFRAVCKSWWSLIKSPTFIHTHLSRRTAQSSNQNDGHLVLLNALPEKVDAACQLGELFSLHWDNPEFDEYTELVNPFIYHNTAYFPKKITFLLENFHVVATFNGLICLAADFATIIWNPSVRKFMFLPRPRIPFPTDYIRKFMIASYAFGYDSRTDDYKVLRIVSDLLSEAPCEVEVWSLARGSWKTLSAAVIPADFNPAGITLRYRQVFVNGVTHWQQSLKNEGNCIVQFDMVNEVFGKITVPDALKRKNCFMSRYGESLALFETYDEVSEGLNAITCIHMWVMKEFGVPESWTKLMSICLEGTLIAPFGFRRSCELVFRMYGGMLLSVDSKTKQVKEFKTDGYRYHFMDSFVESLVLLGQTNAISY</sequence>
<dbReference type="InterPro" id="IPR036047">
    <property type="entry name" value="F-box-like_dom_sf"/>
</dbReference>
<name>A0A6P5S7A1_PRUAV</name>
<dbReference type="SUPFAM" id="SSF81383">
    <property type="entry name" value="F-box domain"/>
    <property type="match status" value="1"/>
</dbReference>
<proteinExistence type="predicted"/>
<dbReference type="PANTHER" id="PTHR31672:SF13">
    <property type="entry name" value="F-BOX PROTEIN CPR30-LIKE"/>
    <property type="match status" value="1"/>
</dbReference>